<evidence type="ECO:0000313" key="5">
    <source>
        <dbReference type="Proteomes" id="UP001152320"/>
    </source>
</evidence>
<dbReference type="SUPFAM" id="SSF56219">
    <property type="entry name" value="DNase I-like"/>
    <property type="match status" value="1"/>
</dbReference>
<dbReference type="SMART" id="SM00343">
    <property type="entry name" value="ZnF_C2HC"/>
    <property type="match status" value="2"/>
</dbReference>
<dbReference type="InterPro" id="IPR036875">
    <property type="entry name" value="Znf_CCHC_sf"/>
</dbReference>
<feature type="region of interest" description="Disordered" evidence="2">
    <location>
        <begin position="1"/>
        <end position="25"/>
    </location>
</feature>
<dbReference type="EMBL" id="JAIZAY010000001">
    <property type="protein sequence ID" value="KAJ8049377.1"/>
    <property type="molecule type" value="Genomic_DNA"/>
</dbReference>
<dbReference type="OrthoDB" id="6771564at2759"/>
<comment type="caution">
    <text evidence="4">The sequence shown here is derived from an EMBL/GenBank/DDBJ whole genome shotgun (WGS) entry which is preliminary data.</text>
</comment>
<keyword evidence="1" id="KW-0862">Zinc</keyword>
<dbReference type="InterPro" id="IPR005135">
    <property type="entry name" value="Endo/exonuclease/phosphatase"/>
</dbReference>
<feature type="domain" description="CCHC-type" evidence="3">
    <location>
        <begin position="207"/>
        <end position="220"/>
    </location>
</feature>
<dbReference type="AlphaFoldDB" id="A0A9Q1HGU1"/>
<dbReference type="InterPro" id="IPR001878">
    <property type="entry name" value="Znf_CCHC"/>
</dbReference>
<dbReference type="GO" id="GO:0008270">
    <property type="term" value="F:zinc ion binding"/>
    <property type="evidence" value="ECO:0007669"/>
    <property type="project" value="UniProtKB-KW"/>
</dbReference>
<keyword evidence="5" id="KW-1185">Reference proteome</keyword>
<dbReference type="PROSITE" id="PS50158">
    <property type="entry name" value="ZF_CCHC"/>
    <property type="match status" value="2"/>
</dbReference>
<feature type="compositionally biased region" description="Polar residues" evidence="2">
    <location>
        <begin position="308"/>
        <end position="336"/>
    </location>
</feature>
<dbReference type="PANTHER" id="PTHR33273:SF4">
    <property type="entry name" value="ENDONUCLEASE_EXONUCLEASE_PHOSPHATASE DOMAIN-CONTAINING PROTEIN"/>
    <property type="match status" value="1"/>
</dbReference>
<dbReference type="Proteomes" id="UP001152320">
    <property type="component" value="Chromosome 1"/>
</dbReference>
<keyword evidence="1" id="KW-0479">Metal-binding</keyword>
<reference evidence="4" key="1">
    <citation type="submission" date="2021-10" db="EMBL/GenBank/DDBJ databases">
        <title>Tropical sea cucumber genome reveals ecological adaptation and Cuvierian tubules defense mechanism.</title>
        <authorList>
            <person name="Chen T."/>
        </authorList>
    </citation>
    <scope>NUCLEOTIDE SEQUENCE</scope>
    <source>
        <strain evidence="4">Nanhai2018</strain>
        <tissue evidence="4">Muscle</tissue>
    </source>
</reference>
<keyword evidence="1" id="KW-0863">Zinc-finger</keyword>
<feature type="compositionally biased region" description="Polar residues" evidence="2">
    <location>
        <begin position="360"/>
        <end position="378"/>
    </location>
</feature>
<feature type="region of interest" description="Disordered" evidence="2">
    <location>
        <begin position="290"/>
        <end position="378"/>
    </location>
</feature>
<gene>
    <name evidence="4" type="ORF">HOLleu_02099</name>
</gene>
<dbReference type="GO" id="GO:0003964">
    <property type="term" value="F:RNA-directed DNA polymerase activity"/>
    <property type="evidence" value="ECO:0007669"/>
    <property type="project" value="UniProtKB-KW"/>
</dbReference>
<evidence type="ECO:0000259" key="3">
    <source>
        <dbReference type="PROSITE" id="PS50158"/>
    </source>
</evidence>
<sequence>MDSSNSEKLGNKCFRSDSGSSSDPEVTPIWPRFLVVSSSGKDKTLAKLSPFAVNKGIEGVVGTPKSIKRLRSGDLLVEVSRSTQANNLLKTKSFVDIPVQVTPHRTLHSSKGVSRCPDIKDCSDEEILDNLASQHVSHIHRISVLREVVRKPTGTFILTFNTPTLPETLKIVYLQVRVEIYMPNPVRCFNCQRYGHFKSNCSRLATCEKCGQEGHVGETCEGSPRCVNCQGCHPANSKTCPKWVQEKQIQKIKASNNITYKEARETFQSQDSQLKNYAGAVKTAKVSTATQTDMTWPRGSSFPKPTADSFTKSLNQSSATKTIQTMTAPTTVSQKSTPPQKKPTPPPKPTTKKQQKPTTELTAKSTPRMTIQTKQSKAVSPIDNRAIGGSSLLVNKTVPHSTIQLNTNLQAVAIRTTLHRTVTVCSVYIPPRYNLKRDDMDSLIRQLPTPFLLLGDFNSHSDMWGCTDTNQIGRLIESVVAASDLCLLNDGSFTYIHSASGSLSAIDLSVCSPTILMDLQWRVHNDQCGSDHYPLLMDIVHPMPEERVPRWQLQKADWSEFSDLCKNTIVKDACNDIEDQVAQFTQLLVEIASKTIPKSSAFPRSEHKPWFNTDCEEAIKDRKKALNIFKEHPSNVFQYTVEKQKLNFTSDNSEDYNSLFHIKELALLSKEAMTLPLAQMKFTISSSNTLQIIHYRCF</sequence>
<keyword evidence="4" id="KW-0548">Nucleotidyltransferase</keyword>
<proteinExistence type="predicted"/>
<accession>A0A9Q1HGU1</accession>
<dbReference type="Gene3D" id="3.60.10.10">
    <property type="entry name" value="Endonuclease/exonuclease/phosphatase"/>
    <property type="match status" value="1"/>
</dbReference>
<evidence type="ECO:0000256" key="2">
    <source>
        <dbReference type="SAM" id="MobiDB-lite"/>
    </source>
</evidence>
<feature type="domain" description="CCHC-type" evidence="3">
    <location>
        <begin position="187"/>
        <end position="201"/>
    </location>
</feature>
<dbReference type="SUPFAM" id="SSF57756">
    <property type="entry name" value="Retrovirus zinc finger-like domains"/>
    <property type="match status" value="1"/>
</dbReference>
<feature type="compositionally biased region" description="Pro residues" evidence="2">
    <location>
        <begin position="340"/>
        <end position="349"/>
    </location>
</feature>
<dbReference type="InterPro" id="IPR036691">
    <property type="entry name" value="Endo/exonu/phosph_ase_sf"/>
</dbReference>
<dbReference type="Pfam" id="PF14529">
    <property type="entry name" value="Exo_endo_phos_2"/>
    <property type="match status" value="1"/>
</dbReference>
<evidence type="ECO:0000256" key="1">
    <source>
        <dbReference type="PROSITE-ProRule" id="PRU00047"/>
    </source>
</evidence>
<keyword evidence="4" id="KW-0695">RNA-directed DNA polymerase</keyword>
<evidence type="ECO:0000313" key="4">
    <source>
        <dbReference type="EMBL" id="KAJ8049377.1"/>
    </source>
</evidence>
<protein>
    <submittedName>
        <fullName evidence="4">RNA-directed DNA polymerase from mobile element jockey</fullName>
    </submittedName>
</protein>
<name>A0A9Q1HGU1_HOLLE</name>
<keyword evidence="4" id="KW-0808">Transferase</keyword>
<dbReference type="GO" id="GO:0003676">
    <property type="term" value="F:nucleic acid binding"/>
    <property type="evidence" value="ECO:0007669"/>
    <property type="project" value="InterPro"/>
</dbReference>
<organism evidence="4 5">
    <name type="scientific">Holothuria leucospilota</name>
    <name type="common">Black long sea cucumber</name>
    <name type="synonym">Mertensiothuria leucospilota</name>
    <dbReference type="NCBI Taxonomy" id="206669"/>
    <lineage>
        <taxon>Eukaryota</taxon>
        <taxon>Metazoa</taxon>
        <taxon>Echinodermata</taxon>
        <taxon>Eleutherozoa</taxon>
        <taxon>Echinozoa</taxon>
        <taxon>Holothuroidea</taxon>
        <taxon>Aspidochirotacea</taxon>
        <taxon>Aspidochirotida</taxon>
        <taxon>Holothuriidae</taxon>
        <taxon>Holothuria</taxon>
    </lineage>
</organism>
<dbReference type="PANTHER" id="PTHR33273">
    <property type="entry name" value="DOMAIN-CONTAINING PROTEIN, PUTATIVE-RELATED"/>
    <property type="match status" value="1"/>
</dbReference>
<dbReference type="Gene3D" id="4.10.60.10">
    <property type="entry name" value="Zinc finger, CCHC-type"/>
    <property type="match status" value="1"/>
</dbReference>